<evidence type="ECO:0000313" key="2">
    <source>
        <dbReference type="EMBL" id="TYC51022.1"/>
    </source>
</evidence>
<dbReference type="EMBL" id="SDGZ01000003">
    <property type="protein sequence ID" value="TYC51022.1"/>
    <property type="molecule type" value="Genomic_DNA"/>
</dbReference>
<keyword evidence="3" id="KW-1185">Reference proteome</keyword>
<feature type="transmembrane region" description="Helical" evidence="1">
    <location>
        <begin position="7"/>
        <end position="29"/>
    </location>
</feature>
<reference evidence="2 3" key="1">
    <citation type="submission" date="2019-01" db="EMBL/GenBank/DDBJ databases">
        <title>Weissella sp. nov., a novel lactic acid bacterium isolated from animal feces.</title>
        <authorList>
            <person name="Wang L.-T."/>
        </authorList>
    </citation>
    <scope>NUCLEOTIDE SEQUENCE [LARGE SCALE GENOMIC DNA]</scope>
    <source>
        <strain evidence="2 3">8H-2</strain>
    </source>
</reference>
<gene>
    <name evidence="2" type="ORF">ESZ50_00375</name>
</gene>
<evidence type="ECO:0000256" key="1">
    <source>
        <dbReference type="SAM" id="Phobius"/>
    </source>
</evidence>
<feature type="transmembrane region" description="Helical" evidence="1">
    <location>
        <begin position="35"/>
        <end position="55"/>
    </location>
</feature>
<sequence>MRSLEAIGILFTIIGNSCGLLIIFVPFGFTKQGANINLGLFITMALALVIATFLFSQAVINIKRQNYIE</sequence>
<accession>A0A6C2CBP3</accession>
<protein>
    <submittedName>
        <fullName evidence="2">Uncharacterized protein</fullName>
    </submittedName>
</protein>
<comment type="caution">
    <text evidence="2">The sequence shown here is derived from an EMBL/GenBank/DDBJ whole genome shotgun (WGS) entry which is preliminary data.</text>
</comment>
<keyword evidence="1" id="KW-1133">Transmembrane helix</keyword>
<proteinExistence type="predicted"/>
<keyword evidence="1" id="KW-0812">Transmembrane</keyword>
<dbReference type="RefSeq" id="WP_148621608.1">
    <property type="nucleotide sequence ID" value="NZ_SDGZ01000003.1"/>
</dbReference>
<organism evidence="2 3">
    <name type="scientific">Weissella muntiaci</name>
    <dbReference type="NCBI Taxonomy" id="2508881"/>
    <lineage>
        <taxon>Bacteria</taxon>
        <taxon>Bacillati</taxon>
        <taxon>Bacillota</taxon>
        <taxon>Bacilli</taxon>
        <taxon>Lactobacillales</taxon>
        <taxon>Lactobacillaceae</taxon>
        <taxon>Weissella</taxon>
    </lineage>
</organism>
<dbReference type="AlphaFoldDB" id="A0A6C2CBP3"/>
<dbReference type="Proteomes" id="UP000371977">
    <property type="component" value="Unassembled WGS sequence"/>
</dbReference>
<evidence type="ECO:0000313" key="3">
    <source>
        <dbReference type="Proteomes" id="UP000371977"/>
    </source>
</evidence>
<keyword evidence="1" id="KW-0472">Membrane</keyword>
<name>A0A6C2CBP3_9LACO</name>